<dbReference type="RefSeq" id="WP_203822195.1">
    <property type="nucleotide sequence ID" value="NZ_BAAABP010000030.1"/>
</dbReference>
<feature type="compositionally biased region" description="Polar residues" evidence="5">
    <location>
        <begin position="31"/>
        <end position="44"/>
    </location>
</feature>
<evidence type="ECO:0000256" key="3">
    <source>
        <dbReference type="ARBA" id="ARBA00022989"/>
    </source>
</evidence>
<dbReference type="GO" id="GO:0016020">
    <property type="term" value="C:membrane"/>
    <property type="evidence" value="ECO:0007669"/>
    <property type="project" value="UniProtKB-SubCell"/>
</dbReference>
<keyword evidence="2" id="KW-0812">Transmembrane</keyword>
<dbReference type="SUPFAM" id="SSF55486">
    <property type="entry name" value="Metalloproteases ('zincins'), catalytic domain"/>
    <property type="match status" value="1"/>
</dbReference>
<proteinExistence type="predicted"/>
<name>A0A919J8Q9_9ACTN</name>
<dbReference type="PANTHER" id="PTHR30168:SF0">
    <property type="entry name" value="INNER MEMBRANE PROTEIN"/>
    <property type="match status" value="1"/>
</dbReference>
<keyword evidence="3" id="KW-1133">Transmembrane helix</keyword>
<feature type="chain" id="PRO_5036849637" evidence="6">
    <location>
        <begin position="24"/>
        <end position="441"/>
    </location>
</feature>
<keyword evidence="6" id="KW-0732">Signal</keyword>
<evidence type="ECO:0000256" key="6">
    <source>
        <dbReference type="SAM" id="SignalP"/>
    </source>
</evidence>
<evidence type="ECO:0000256" key="1">
    <source>
        <dbReference type="ARBA" id="ARBA00004167"/>
    </source>
</evidence>
<sequence length="441" mass="46884">MRAARVGLVVAAVVAAGCGLAPAPDDDQGSRKNGPTAQTGPSELVTKSLQDVERFWQAKFPSVADGKAFQPVKGGYHPYTESKPPPDCGGQPFAYQPNAFYCPDGDFIAWDNQQLIPQLQEAFGPLLVGVVMAHEYGHAIQARLGDSEQPTVVLEQQADCYAGAWLAEVQAGRSTAFKKPSAGQVDNTVAGILMLRDQPGTPALAEGAHGNAFDRVRALQEGVQQGVAKCASYNESNLQVTEVPFSTREEAATGGDLPYEDAINLLAKDAQDYWTRTYPELPGGGAWQQLRVEGFRAGSPPDCKDPDEQAEGAAFYCPAGDFVAFDSSDLGPRLHERIGDFAVGMLLGDLFSRAAQDRRGESTEDKAGQLTVDCLAGSWTNDLLTRDNQSNEGVRLSPGDLDEAVTALLAFGRAGDNAGPSAFDRIAAYRKGVLEGLGVCV</sequence>
<keyword evidence="7" id="KW-0645">Protease</keyword>
<evidence type="ECO:0000313" key="7">
    <source>
        <dbReference type="EMBL" id="GIE15845.1"/>
    </source>
</evidence>
<dbReference type="Pfam" id="PF04228">
    <property type="entry name" value="Zn_peptidase"/>
    <property type="match status" value="1"/>
</dbReference>
<dbReference type="Proteomes" id="UP000598174">
    <property type="component" value="Unassembled WGS sequence"/>
</dbReference>
<evidence type="ECO:0000256" key="2">
    <source>
        <dbReference type="ARBA" id="ARBA00022692"/>
    </source>
</evidence>
<keyword evidence="4" id="KW-0472">Membrane</keyword>
<comment type="subcellular location">
    <subcellularLocation>
        <location evidence="1">Membrane</location>
        <topology evidence="1">Single-pass membrane protein</topology>
    </subcellularLocation>
</comment>
<accession>A0A919J8Q9</accession>
<keyword evidence="8" id="KW-1185">Reference proteome</keyword>
<dbReference type="InterPro" id="IPR007343">
    <property type="entry name" value="Uncharacterised_pept_Zn_put"/>
</dbReference>
<comment type="caution">
    <text evidence="7">The sequence shown here is derived from an EMBL/GenBank/DDBJ whole genome shotgun (WGS) entry which is preliminary data.</text>
</comment>
<evidence type="ECO:0000256" key="4">
    <source>
        <dbReference type="ARBA" id="ARBA00023136"/>
    </source>
</evidence>
<reference evidence="7" key="1">
    <citation type="submission" date="2021-01" db="EMBL/GenBank/DDBJ databases">
        <title>Whole genome shotgun sequence of Actinoplanes ferrugineus NBRC 15555.</title>
        <authorList>
            <person name="Komaki H."/>
            <person name="Tamura T."/>
        </authorList>
    </citation>
    <scope>NUCLEOTIDE SEQUENCE</scope>
    <source>
        <strain evidence="7">NBRC 15555</strain>
    </source>
</reference>
<dbReference type="EMBL" id="BOMM01000073">
    <property type="protein sequence ID" value="GIE15845.1"/>
    <property type="molecule type" value="Genomic_DNA"/>
</dbReference>
<dbReference type="PROSITE" id="PS51257">
    <property type="entry name" value="PROKAR_LIPOPROTEIN"/>
    <property type="match status" value="1"/>
</dbReference>
<protein>
    <submittedName>
        <fullName evidence="7">Aminopeptidase</fullName>
    </submittedName>
</protein>
<feature type="signal peptide" evidence="6">
    <location>
        <begin position="1"/>
        <end position="23"/>
    </location>
</feature>
<dbReference type="PANTHER" id="PTHR30168">
    <property type="entry name" value="PUTATIVE MEMBRANE PROTEIN YPFJ"/>
    <property type="match status" value="1"/>
</dbReference>
<keyword evidence="7" id="KW-0031">Aminopeptidase</keyword>
<evidence type="ECO:0000313" key="8">
    <source>
        <dbReference type="Proteomes" id="UP000598174"/>
    </source>
</evidence>
<evidence type="ECO:0000256" key="5">
    <source>
        <dbReference type="SAM" id="MobiDB-lite"/>
    </source>
</evidence>
<feature type="region of interest" description="Disordered" evidence="5">
    <location>
        <begin position="21"/>
        <end position="44"/>
    </location>
</feature>
<dbReference type="GO" id="GO:0004177">
    <property type="term" value="F:aminopeptidase activity"/>
    <property type="evidence" value="ECO:0007669"/>
    <property type="project" value="UniProtKB-KW"/>
</dbReference>
<dbReference type="AlphaFoldDB" id="A0A919J8Q9"/>
<keyword evidence="7" id="KW-0378">Hydrolase</keyword>
<gene>
    <name evidence="7" type="ORF">Afe05nite_76850</name>
</gene>
<organism evidence="7 8">
    <name type="scientific">Paractinoplanes ferrugineus</name>
    <dbReference type="NCBI Taxonomy" id="113564"/>
    <lineage>
        <taxon>Bacteria</taxon>
        <taxon>Bacillati</taxon>
        <taxon>Actinomycetota</taxon>
        <taxon>Actinomycetes</taxon>
        <taxon>Micromonosporales</taxon>
        <taxon>Micromonosporaceae</taxon>
        <taxon>Paractinoplanes</taxon>
    </lineage>
</organism>